<dbReference type="AlphaFoldDB" id="A0A7W6C4R9"/>
<evidence type="ECO:0000313" key="2">
    <source>
        <dbReference type="Proteomes" id="UP000561459"/>
    </source>
</evidence>
<name>A0A7W6C4R9_9SPHN</name>
<comment type="caution">
    <text evidence="1">The sequence shown here is derived from an EMBL/GenBank/DDBJ whole genome shotgun (WGS) entry which is preliminary data.</text>
</comment>
<dbReference type="Proteomes" id="UP000561459">
    <property type="component" value="Unassembled WGS sequence"/>
</dbReference>
<evidence type="ECO:0000313" key="1">
    <source>
        <dbReference type="EMBL" id="MBB3941679.1"/>
    </source>
</evidence>
<keyword evidence="2" id="KW-1185">Reference proteome</keyword>
<sequence>MPTERCCVFQSHANACPPCMGNRVSAGWGGLHHLVSMLRMSGAISCTSGYFPDGPGISHRRSRTRVFRGSTLATRRPKDLSQREGPFPQPAGAIRFRRLFATGIAHYPLRTAARSQTTHLAFGHLFPNCHKLRRDSSTRLADAMGRAGRCLACRPRALAFLLWRYRLRQGRPLYRTIFSPQRLQDAI</sequence>
<organism evidence="1 2">
    <name type="scientific">Novosphingobium fluoreni</name>
    <dbReference type="NCBI Taxonomy" id="1391222"/>
    <lineage>
        <taxon>Bacteria</taxon>
        <taxon>Pseudomonadati</taxon>
        <taxon>Pseudomonadota</taxon>
        <taxon>Alphaproteobacteria</taxon>
        <taxon>Sphingomonadales</taxon>
        <taxon>Sphingomonadaceae</taxon>
        <taxon>Novosphingobium</taxon>
    </lineage>
</organism>
<gene>
    <name evidence="1" type="ORF">GGR39_003360</name>
</gene>
<proteinExistence type="predicted"/>
<reference evidence="1 2" key="1">
    <citation type="submission" date="2020-08" db="EMBL/GenBank/DDBJ databases">
        <title>Genomic Encyclopedia of Type Strains, Phase IV (KMG-IV): sequencing the most valuable type-strain genomes for metagenomic binning, comparative biology and taxonomic classification.</title>
        <authorList>
            <person name="Goeker M."/>
        </authorList>
    </citation>
    <scope>NUCLEOTIDE SEQUENCE [LARGE SCALE GENOMIC DNA]</scope>
    <source>
        <strain evidence="1 2">DSM 27568</strain>
    </source>
</reference>
<dbReference type="EMBL" id="JACIDY010000014">
    <property type="protein sequence ID" value="MBB3941679.1"/>
    <property type="molecule type" value="Genomic_DNA"/>
</dbReference>
<accession>A0A7W6C4R9</accession>
<protein>
    <submittedName>
        <fullName evidence="1">Uncharacterized protein</fullName>
    </submittedName>
</protein>